<evidence type="ECO:0000313" key="3">
    <source>
        <dbReference type="Proteomes" id="UP000056090"/>
    </source>
</evidence>
<dbReference type="GeneID" id="78254954"/>
<dbReference type="PANTHER" id="PTHR11012:SF30">
    <property type="entry name" value="PROTEIN KINASE-LIKE DOMAIN-CONTAINING"/>
    <property type="match status" value="1"/>
</dbReference>
<dbReference type="InterPro" id="IPR004119">
    <property type="entry name" value="EcKL"/>
</dbReference>
<feature type="domain" description="CHK kinase-like" evidence="1">
    <location>
        <begin position="128"/>
        <end position="285"/>
    </location>
</feature>
<dbReference type="KEGG" id="aal:EP13_08505"/>
<sequence length="345" mass="38746">MVDEVNSEFIKWLAQATQCEVKHATLIQPLWSEQGACFRATLSPVGTSATKRVVAKCAQPRLGSHHPKGWSGNTSFKRKCRSFKVEAYFYTHLQPFTTQDCKTPKTIALLPSPAGQNQEEQHSNDTLIVMEDLANLGYEKTTMELSPDDAVVVLKWLAAFHGQFMGVSDKNLWQEGTYWHLGTRLDEFNAMKASPLKDAAHGLSTRLNKAKYHTVLHGDAKVANFCFTSHLSHCAAIDFQYTGHGVGVKDVAYFLGSALSESDQLAHNQDLLEVYLQALKQALNNKVTIKRHSDREINEILQEWRSLYPFACADFHRFLAGWSPDHWKINAELTKQTQLALNALG</sequence>
<name>A0A075NVQ0_9ALTE</name>
<organism evidence="2 3">
    <name type="scientific">Alteromonas australica</name>
    <dbReference type="NCBI Taxonomy" id="589873"/>
    <lineage>
        <taxon>Bacteria</taxon>
        <taxon>Pseudomonadati</taxon>
        <taxon>Pseudomonadota</taxon>
        <taxon>Gammaproteobacteria</taxon>
        <taxon>Alteromonadales</taxon>
        <taxon>Alteromonadaceae</taxon>
        <taxon>Alteromonas/Salinimonas group</taxon>
        <taxon>Alteromonas</taxon>
    </lineage>
</organism>
<evidence type="ECO:0000313" key="2">
    <source>
        <dbReference type="EMBL" id="AIF98719.1"/>
    </source>
</evidence>
<dbReference type="SMART" id="SM00587">
    <property type="entry name" value="CHK"/>
    <property type="match status" value="1"/>
</dbReference>
<dbReference type="InterPro" id="IPR015897">
    <property type="entry name" value="CHK_kinase-like"/>
</dbReference>
<dbReference type="Pfam" id="PF02958">
    <property type="entry name" value="EcKL"/>
    <property type="match status" value="2"/>
</dbReference>
<dbReference type="InterPro" id="IPR011009">
    <property type="entry name" value="Kinase-like_dom_sf"/>
</dbReference>
<evidence type="ECO:0000259" key="1">
    <source>
        <dbReference type="SMART" id="SM00587"/>
    </source>
</evidence>
<reference evidence="2 3" key="1">
    <citation type="submission" date="2014-06" db="EMBL/GenBank/DDBJ databases">
        <title>Genomes of Alteromonas australica, a world apart.</title>
        <authorList>
            <person name="Gonzaga A."/>
            <person name="Lopez-Perez M."/>
            <person name="Rodriguez-Valera F."/>
        </authorList>
    </citation>
    <scope>NUCLEOTIDE SEQUENCE [LARGE SCALE GENOMIC DNA]</scope>
    <source>
        <strain evidence="2 3">H 17</strain>
    </source>
</reference>
<proteinExistence type="predicted"/>
<dbReference type="Proteomes" id="UP000056090">
    <property type="component" value="Chromosome"/>
</dbReference>
<protein>
    <recommendedName>
        <fullName evidence="1">CHK kinase-like domain-containing protein</fullName>
    </recommendedName>
</protein>
<dbReference type="AlphaFoldDB" id="A0A075NVQ0"/>
<accession>A0A075NVQ0</accession>
<dbReference type="Gene3D" id="3.90.1200.10">
    <property type="match status" value="1"/>
</dbReference>
<dbReference type="SUPFAM" id="SSF56112">
    <property type="entry name" value="Protein kinase-like (PK-like)"/>
    <property type="match status" value="1"/>
</dbReference>
<dbReference type="EMBL" id="CP008849">
    <property type="protein sequence ID" value="AIF98719.1"/>
    <property type="molecule type" value="Genomic_DNA"/>
</dbReference>
<dbReference type="RefSeq" id="WP_044056882.1">
    <property type="nucleotide sequence ID" value="NZ_CBCSKJ010000001.1"/>
</dbReference>
<keyword evidence="3" id="KW-1185">Reference proteome</keyword>
<dbReference type="PANTHER" id="PTHR11012">
    <property type="entry name" value="PROTEIN KINASE-LIKE DOMAIN-CONTAINING"/>
    <property type="match status" value="1"/>
</dbReference>
<dbReference type="eggNOG" id="COG2334">
    <property type="taxonomic scope" value="Bacteria"/>
</dbReference>
<gene>
    <name evidence="2" type="ORF">EP13_08505</name>
</gene>